<sequence>MTVRPPTADDSRSGSSDSVTVLCWFRVYCVSRDPLSKRWLPPATYKRPAAEFSRFSATLPTQERAFSSSSSSMKLSPISNLPSNLTNLLASLDPAPAQDSVKIGTSVTEKAALSKPTGVKPVAPKVQDYINLIKLLMKNKIPFYIHPLDEERKIKAVVRSMPLEFQSDEVKNDLINQAVPESTKGPTHREPSGLAPSSDKLPQGSPLGKPRDLFVSYRPISLLSSLGTLRLSDHLIKKGLVIDTVAVFFDVANVFDRDWHTGLIHKLYTIEVSDRLDDLTPLTPEY</sequence>
<dbReference type="Proteomes" id="UP000299102">
    <property type="component" value="Unassembled WGS sequence"/>
</dbReference>
<organism evidence="2 3">
    <name type="scientific">Eumeta variegata</name>
    <name type="common">Bagworm moth</name>
    <name type="synonym">Eumeta japonica</name>
    <dbReference type="NCBI Taxonomy" id="151549"/>
    <lineage>
        <taxon>Eukaryota</taxon>
        <taxon>Metazoa</taxon>
        <taxon>Ecdysozoa</taxon>
        <taxon>Arthropoda</taxon>
        <taxon>Hexapoda</taxon>
        <taxon>Insecta</taxon>
        <taxon>Pterygota</taxon>
        <taxon>Neoptera</taxon>
        <taxon>Endopterygota</taxon>
        <taxon>Lepidoptera</taxon>
        <taxon>Glossata</taxon>
        <taxon>Ditrysia</taxon>
        <taxon>Tineoidea</taxon>
        <taxon>Psychidae</taxon>
        <taxon>Oiketicinae</taxon>
        <taxon>Eumeta</taxon>
    </lineage>
</organism>
<evidence type="ECO:0000313" key="3">
    <source>
        <dbReference type="Proteomes" id="UP000299102"/>
    </source>
</evidence>
<feature type="region of interest" description="Disordered" evidence="1">
    <location>
        <begin position="179"/>
        <end position="205"/>
    </location>
</feature>
<keyword evidence="3" id="KW-1185">Reference proteome</keyword>
<accession>A0A4C1U7L2</accession>
<evidence type="ECO:0008006" key="4">
    <source>
        <dbReference type="Google" id="ProtNLM"/>
    </source>
</evidence>
<gene>
    <name evidence="2" type="ORF">EVAR_11881_1</name>
</gene>
<evidence type="ECO:0000256" key="1">
    <source>
        <dbReference type="SAM" id="MobiDB-lite"/>
    </source>
</evidence>
<dbReference type="AlphaFoldDB" id="A0A4C1U7L2"/>
<proteinExistence type="predicted"/>
<reference evidence="2 3" key="1">
    <citation type="journal article" date="2019" name="Commun. Biol.">
        <title>The bagworm genome reveals a unique fibroin gene that provides high tensile strength.</title>
        <authorList>
            <person name="Kono N."/>
            <person name="Nakamura H."/>
            <person name="Ohtoshi R."/>
            <person name="Tomita M."/>
            <person name="Numata K."/>
            <person name="Arakawa K."/>
        </authorList>
    </citation>
    <scope>NUCLEOTIDE SEQUENCE [LARGE SCALE GENOMIC DNA]</scope>
</reference>
<protein>
    <recommendedName>
        <fullName evidence="4">Reverse transcriptase domain-containing protein</fullName>
    </recommendedName>
</protein>
<dbReference type="OrthoDB" id="7483794at2759"/>
<dbReference type="EMBL" id="BGZK01000139">
    <property type="protein sequence ID" value="GBP22365.1"/>
    <property type="molecule type" value="Genomic_DNA"/>
</dbReference>
<comment type="caution">
    <text evidence="2">The sequence shown here is derived from an EMBL/GenBank/DDBJ whole genome shotgun (WGS) entry which is preliminary data.</text>
</comment>
<evidence type="ECO:0000313" key="2">
    <source>
        <dbReference type="EMBL" id="GBP22365.1"/>
    </source>
</evidence>
<name>A0A4C1U7L2_EUMVA</name>